<keyword evidence="3" id="KW-1185">Reference proteome</keyword>
<organism evidence="2 3">
    <name type="scientific">Microbacterium azadirachtae</name>
    <dbReference type="NCBI Taxonomy" id="582680"/>
    <lineage>
        <taxon>Bacteria</taxon>
        <taxon>Bacillati</taxon>
        <taxon>Actinomycetota</taxon>
        <taxon>Actinomycetes</taxon>
        <taxon>Micrococcales</taxon>
        <taxon>Microbacteriaceae</taxon>
        <taxon>Microbacterium</taxon>
    </lineage>
</organism>
<dbReference type="InterPro" id="IPR013096">
    <property type="entry name" value="Cupin_2"/>
</dbReference>
<dbReference type="Pfam" id="PF07883">
    <property type="entry name" value="Cupin_2"/>
    <property type="match status" value="1"/>
</dbReference>
<reference evidence="2 3" key="1">
    <citation type="submission" date="2015-02" db="EMBL/GenBank/DDBJ databases">
        <title>Draft genome sequences of ten Microbacterium spp. with emphasis on heavy metal contaminated environments.</title>
        <authorList>
            <person name="Corretto E."/>
        </authorList>
    </citation>
    <scope>NUCLEOTIDE SEQUENCE [LARGE SCALE GENOMIC DNA]</scope>
    <source>
        <strain evidence="2 3">DSM 23848</strain>
    </source>
</reference>
<name>A0A0F0KZ59_9MICO</name>
<dbReference type="Proteomes" id="UP000033448">
    <property type="component" value="Unassembled WGS sequence"/>
</dbReference>
<dbReference type="PATRIC" id="fig|582680.7.peg.1718"/>
<dbReference type="RefSeq" id="WP_045250385.1">
    <property type="nucleotide sequence ID" value="NZ_JYIT01000073.1"/>
</dbReference>
<evidence type="ECO:0000313" key="3">
    <source>
        <dbReference type="Proteomes" id="UP000033448"/>
    </source>
</evidence>
<dbReference type="InterPro" id="IPR052044">
    <property type="entry name" value="PKS_Associated_Protein"/>
</dbReference>
<protein>
    <submittedName>
        <fullName evidence="2">Cupin domain protein</fullName>
    </submittedName>
</protein>
<feature type="domain" description="Cupin type-2" evidence="1">
    <location>
        <begin position="38"/>
        <end position="96"/>
    </location>
</feature>
<gene>
    <name evidence="2" type="ORF">RL72_01678</name>
</gene>
<dbReference type="PANTHER" id="PTHR36114">
    <property type="entry name" value="16.7 KDA PROTEIN IN WHIE LOCUS"/>
    <property type="match status" value="1"/>
</dbReference>
<dbReference type="SUPFAM" id="SSF51182">
    <property type="entry name" value="RmlC-like cupins"/>
    <property type="match status" value="1"/>
</dbReference>
<dbReference type="PANTHER" id="PTHR36114:SF1">
    <property type="entry name" value="16.7 KDA PROTEIN IN WHIE LOCUS"/>
    <property type="match status" value="1"/>
</dbReference>
<dbReference type="CDD" id="cd02226">
    <property type="entry name" value="cupin_YdbB-like"/>
    <property type="match status" value="1"/>
</dbReference>
<dbReference type="EMBL" id="JYIT01000073">
    <property type="protein sequence ID" value="KJL24596.1"/>
    <property type="molecule type" value="Genomic_DNA"/>
</dbReference>
<accession>A0A0F0KZ59</accession>
<dbReference type="InterPro" id="IPR014710">
    <property type="entry name" value="RmlC-like_jellyroll"/>
</dbReference>
<evidence type="ECO:0000313" key="2">
    <source>
        <dbReference type="EMBL" id="KJL24596.1"/>
    </source>
</evidence>
<proteinExistence type="predicted"/>
<dbReference type="OrthoDB" id="9794183at2"/>
<comment type="caution">
    <text evidence="2">The sequence shown here is derived from an EMBL/GenBank/DDBJ whole genome shotgun (WGS) entry which is preliminary data.</text>
</comment>
<evidence type="ECO:0000259" key="1">
    <source>
        <dbReference type="Pfam" id="PF07883"/>
    </source>
</evidence>
<sequence length="121" mass="13637">MTDDVRNVNEALSAIGEHWQPHRLTSVNDYDVKVVKLQGEFVWHTHPDTDELFMVVAGRLTIQLRDRDVVLEPNDVFVVPRGVEHCPKADEEVHAILFEPKGTVNTGDAGGARTAELRELR</sequence>
<dbReference type="AlphaFoldDB" id="A0A0F0KZ59"/>
<dbReference type="Gene3D" id="2.60.120.10">
    <property type="entry name" value="Jelly Rolls"/>
    <property type="match status" value="1"/>
</dbReference>
<dbReference type="InterPro" id="IPR011051">
    <property type="entry name" value="RmlC_Cupin_sf"/>
</dbReference>